<proteinExistence type="predicted"/>
<dbReference type="OrthoDB" id="654211at2759"/>
<comment type="caution">
    <text evidence="2">The sequence shown here is derived from an EMBL/GenBank/DDBJ whole genome shotgun (WGS) entry which is preliminary data.</text>
</comment>
<accession>A0A8H7ZV52</accession>
<dbReference type="Proteomes" id="UP000673691">
    <property type="component" value="Unassembled WGS sequence"/>
</dbReference>
<sequence length="154" mass="17195">MVDGGGPPQKLSRKRKADQHDAAGENPQEAHGRRAHHRLPSSSARGGLGGADAHRADVSDSELDGLDMPEMVHRYHILKAKYTSIRRETEVLSKSYGHVRRRLRRLKTEKDVLLDSLIATTRSTIDTWRRTAAEAKAQREQGAPEDTPMRLSAE</sequence>
<dbReference type="AlphaFoldDB" id="A0A8H7ZV52"/>
<dbReference type="EMBL" id="JAEFCI010006367">
    <property type="protein sequence ID" value="KAG5459737.1"/>
    <property type="molecule type" value="Genomic_DNA"/>
</dbReference>
<organism evidence="2 3">
    <name type="scientific">Olpidium bornovanus</name>
    <dbReference type="NCBI Taxonomy" id="278681"/>
    <lineage>
        <taxon>Eukaryota</taxon>
        <taxon>Fungi</taxon>
        <taxon>Fungi incertae sedis</taxon>
        <taxon>Olpidiomycota</taxon>
        <taxon>Olpidiomycotina</taxon>
        <taxon>Olpidiomycetes</taxon>
        <taxon>Olpidiales</taxon>
        <taxon>Olpidiaceae</taxon>
        <taxon>Olpidium</taxon>
    </lineage>
</organism>
<evidence type="ECO:0000313" key="3">
    <source>
        <dbReference type="Proteomes" id="UP000673691"/>
    </source>
</evidence>
<feature type="region of interest" description="Disordered" evidence="1">
    <location>
        <begin position="135"/>
        <end position="154"/>
    </location>
</feature>
<evidence type="ECO:0000313" key="2">
    <source>
        <dbReference type="EMBL" id="KAG5459737.1"/>
    </source>
</evidence>
<feature type="compositionally biased region" description="Basic and acidic residues" evidence="1">
    <location>
        <begin position="18"/>
        <end position="32"/>
    </location>
</feature>
<name>A0A8H7ZV52_9FUNG</name>
<reference evidence="2 3" key="1">
    <citation type="journal article" name="Sci. Rep.">
        <title>Genome-scale phylogenetic analyses confirm Olpidium as the closest living zoosporic fungus to the non-flagellated, terrestrial fungi.</title>
        <authorList>
            <person name="Chang Y."/>
            <person name="Rochon D."/>
            <person name="Sekimoto S."/>
            <person name="Wang Y."/>
            <person name="Chovatia M."/>
            <person name="Sandor L."/>
            <person name="Salamov A."/>
            <person name="Grigoriev I.V."/>
            <person name="Stajich J.E."/>
            <person name="Spatafora J.W."/>
        </authorList>
    </citation>
    <scope>NUCLEOTIDE SEQUENCE [LARGE SCALE GENOMIC DNA]</scope>
    <source>
        <strain evidence="2">S191</strain>
    </source>
</reference>
<protein>
    <submittedName>
        <fullName evidence="2">Uncharacterized protein</fullName>
    </submittedName>
</protein>
<gene>
    <name evidence="2" type="ORF">BJ554DRAFT_8311</name>
</gene>
<evidence type="ECO:0000256" key="1">
    <source>
        <dbReference type="SAM" id="MobiDB-lite"/>
    </source>
</evidence>
<keyword evidence="3" id="KW-1185">Reference proteome</keyword>
<feature type="region of interest" description="Disordered" evidence="1">
    <location>
        <begin position="1"/>
        <end position="67"/>
    </location>
</feature>